<gene>
    <name evidence="9" type="ORF">TRIP_D300058</name>
</gene>
<dbReference type="InterPro" id="IPR005746">
    <property type="entry name" value="Thioredoxin"/>
</dbReference>
<dbReference type="AlphaFoldDB" id="A0A653ABL1"/>
<evidence type="ECO:0000259" key="8">
    <source>
        <dbReference type="PROSITE" id="PS51352"/>
    </source>
</evidence>
<dbReference type="GO" id="GO:0015035">
    <property type="term" value="F:protein-disulfide reductase activity"/>
    <property type="evidence" value="ECO:0007669"/>
    <property type="project" value="UniProtKB-UniRule"/>
</dbReference>
<comment type="similarity">
    <text evidence="1">Belongs to the thioredoxin family.</text>
</comment>
<feature type="chain" id="PRO_5025071499" description="Thioredoxin" evidence="7">
    <location>
        <begin position="20"/>
        <end position="170"/>
    </location>
</feature>
<evidence type="ECO:0000256" key="4">
    <source>
        <dbReference type="ARBA" id="ARBA00023157"/>
    </source>
</evidence>
<dbReference type="Gene3D" id="3.40.30.10">
    <property type="entry name" value="Glutaredoxin"/>
    <property type="match status" value="1"/>
</dbReference>
<feature type="domain" description="Thioredoxin" evidence="8">
    <location>
        <begin position="43"/>
        <end position="166"/>
    </location>
</feature>
<evidence type="ECO:0000256" key="3">
    <source>
        <dbReference type="ARBA" id="ARBA00022982"/>
    </source>
</evidence>
<dbReference type="SUPFAM" id="SSF52833">
    <property type="entry name" value="Thioredoxin-like"/>
    <property type="match status" value="1"/>
</dbReference>
<dbReference type="InterPro" id="IPR036249">
    <property type="entry name" value="Thioredoxin-like_sf"/>
</dbReference>
<dbReference type="PANTHER" id="PTHR45663">
    <property type="entry name" value="GEO12009P1"/>
    <property type="match status" value="1"/>
</dbReference>
<dbReference type="PROSITE" id="PS51352">
    <property type="entry name" value="THIOREDOXIN_2"/>
    <property type="match status" value="1"/>
</dbReference>
<dbReference type="InterPro" id="IPR013766">
    <property type="entry name" value="Thioredoxin_domain"/>
</dbReference>
<protein>
    <recommendedName>
        <fullName evidence="6">Thioredoxin</fullName>
    </recommendedName>
</protein>
<dbReference type="GO" id="GO:0005737">
    <property type="term" value="C:cytoplasm"/>
    <property type="evidence" value="ECO:0007669"/>
    <property type="project" value="TreeGrafter"/>
</dbReference>
<dbReference type="FunFam" id="3.40.30.10:FF:000229">
    <property type="entry name" value="Thioredoxin (TRX)"/>
    <property type="match status" value="1"/>
</dbReference>
<dbReference type="PROSITE" id="PS51257">
    <property type="entry name" value="PROKAR_LIPOPROTEIN"/>
    <property type="match status" value="1"/>
</dbReference>
<keyword evidence="3" id="KW-0249">Electron transport</keyword>
<evidence type="ECO:0000256" key="7">
    <source>
        <dbReference type="SAM" id="SignalP"/>
    </source>
</evidence>
<keyword evidence="7" id="KW-0732">Signal</keyword>
<name>A0A653ABL1_9BACT</name>
<dbReference type="CDD" id="cd02947">
    <property type="entry name" value="TRX_family"/>
    <property type="match status" value="1"/>
</dbReference>
<feature type="signal peptide" evidence="7">
    <location>
        <begin position="1"/>
        <end position="19"/>
    </location>
</feature>
<dbReference type="EMBL" id="UPXZ01000024">
    <property type="protein sequence ID" value="VBB45072.1"/>
    <property type="molecule type" value="Genomic_DNA"/>
</dbReference>
<keyword evidence="4" id="KW-1015">Disulfide bond</keyword>
<evidence type="ECO:0000313" key="9">
    <source>
        <dbReference type="EMBL" id="VBB45072.1"/>
    </source>
</evidence>
<evidence type="ECO:0000256" key="6">
    <source>
        <dbReference type="NCBIfam" id="TIGR01068"/>
    </source>
</evidence>
<organism evidence="9">
    <name type="scientific">uncultured Paludibacter sp</name>
    <dbReference type="NCBI Taxonomy" id="497635"/>
    <lineage>
        <taxon>Bacteria</taxon>
        <taxon>Pseudomonadati</taxon>
        <taxon>Bacteroidota</taxon>
        <taxon>Bacteroidia</taxon>
        <taxon>Bacteroidales</taxon>
        <taxon>Paludibacteraceae</taxon>
        <taxon>Paludibacter</taxon>
        <taxon>environmental samples</taxon>
    </lineage>
</organism>
<sequence>MKKLAFAALLLTFTFTSCAGNANKTTSQTEDNKTEKNKVLTENKETKTMEPIHLTKEEFLKKVANYEQNPNEWKYLGDKPCLIDFYADWCSPCKMIAPILEDLAKEYAGQIYIYKINTEEEQELAAAFGIRSIPSLLFVPMEGQPQMAMGALPKATFKEAIDDVLLNKKK</sequence>
<evidence type="ECO:0000256" key="1">
    <source>
        <dbReference type="ARBA" id="ARBA00008987"/>
    </source>
</evidence>
<dbReference type="NCBIfam" id="TIGR01068">
    <property type="entry name" value="thioredoxin"/>
    <property type="match status" value="1"/>
</dbReference>
<evidence type="ECO:0000256" key="5">
    <source>
        <dbReference type="ARBA" id="ARBA00023284"/>
    </source>
</evidence>
<reference evidence="9" key="1">
    <citation type="submission" date="2018-07" db="EMBL/GenBank/DDBJ databases">
        <authorList>
            <consortium name="Genoscope - CEA"/>
            <person name="William W."/>
        </authorList>
    </citation>
    <scope>NUCLEOTIDE SEQUENCE</scope>
    <source>
        <strain evidence="9">IK1</strain>
    </source>
</reference>
<accession>A0A653ABL1</accession>
<dbReference type="Pfam" id="PF00085">
    <property type="entry name" value="Thioredoxin"/>
    <property type="match status" value="1"/>
</dbReference>
<evidence type="ECO:0000256" key="2">
    <source>
        <dbReference type="ARBA" id="ARBA00022448"/>
    </source>
</evidence>
<dbReference type="PRINTS" id="PR00421">
    <property type="entry name" value="THIOREDOXIN"/>
</dbReference>
<keyword evidence="5" id="KW-0676">Redox-active center</keyword>
<dbReference type="PANTHER" id="PTHR45663:SF11">
    <property type="entry name" value="GEO12009P1"/>
    <property type="match status" value="1"/>
</dbReference>
<proteinExistence type="inferred from homology"/>
<keyword evidence="2" id="KW-0813">Transport</keyword>